<evidence type="ECO:0000313" key="2">
    <source>
        <dbReference type="EMBL" id="KAK6987454.1"/>
    </source>
</evidence>
<evidence type="ECO:0000259" key="1">
    <source>
        <dbReference type="Pfam" id="PF10544"/>
    </source>
</evidence>
<proteinExistence type="predicted"/>
<organism evidence="2 4">
    <name type="scientific">Favolaschia claudopus</name>
    <dbReference type="NCBI Taxonomy" id="2862362"/>
    <lineage>
        <taxon>Eukaryota</taxon>
        <taxon>Fungi</taxon>
        <taxon>Dikarya</taxon>
        <taxon>Basidiomycota</taxon>
        <taxon>Agaricomycotina</taxon>
        <taxon>Agaricomycetes</taxon>
        <taxon>Agaricomycetidae</taxon>
        <taxon>Agaricales</taxon>
        <taxon>Marasmiineae</taxon>
        <taxon>Mycenaceae</taxon>
        <taxon>Favolaschia</taxon>
    </lineage>
</organism>
<dbReference type="EMBL" id="JAWWNJ010000131">
    <property type="protein sequence ID" value="KAK6987454.1"/>
    <property type="molecule type" value="Genomic_DNA"/>
</dbReference>
<gene>
    <name evidence="3" type="ORF">R3P38DRAFT_3229300</name>
    <name evidence="2" type="ORF">R3P38DRAFT_3230552</name>
</gene>
<protein>
    <recommendedName>
        <fullName evidence="1">Bacteriophage T5 Orf172 DNA-binding domain-containing protein</fullName>
    </recommendedName>
</protein>
<dbReference type="AlphaFoldDB" id="A0AAV9ZM13"/>
<evidence type="ECO:0000313" key="3">
    <source>
        <dbReference type="EMBL" id="KAK6988147.1"/>
    </source>
</evidence>
<keyword evidence="4" id="KW-1185">Reference proteome</keyword>
<dbReference type="InterPro" id="IPR018306">
    <property type="entry name" value="Phage_T5_Orf172_DNA-bd"/>
</dbReference>
<accession>A0AAV9ZM13</accession>
<comment type="caution">
    <text evidence="2">The sequence shown here is derived from an EMBL/GenBank/DDBJ whole genome shotgun (WGS) entry which is preliminary data.</text>
</comment>
<dbReference type="EMBL" id="JAWWNJ010000125">
    <property type="protein sequence ID" value="KAK6988147.1"/>
    <property type="molecule type" value="Genomic_DNA"/>
</dbReference>
<dbReference type="Proteomes" id="UP001362999">
    <property type="component" value="Unassembled WGS sequence"/>
</dbReference>
<feature type="domain" description="Bacteriophage T5 Orf172 DNA-binding" evidence="1">
    <location>
        <begin position="57"/>
        <end position="144"/>
    </location>
</feature>
<evidence type="ECO:0000313" key="4">
    <source>
        <dbReference type="Proteomes" id="UP001362999"/>
    </source>
</evidence>
<sequence>MPAVYSRPVVPRYPQAPWPPLSEPERKRRMNALARADPAYRADHLLDCNLYIERDGWIYALAQWVYDWGMRVWYVGIKYGLTSDLARRMSEYDDCPPTNWLFAWPTKCVKLTEAVIHARLRSRGIAVGLFPCPCGHSHREFFWGWGIGDVCREVEEVLFDTAQPIHRLAMTRWCPPAAHRTRIAYRTNTGVLSFMSKLVDPAITRHSQPEMQLSQ</sequence>
<name>A0AAV9ZM13_9AGAR</name>
<reference evidence="2 4" key="1">
    <citation type="journal article" date="2024" name="J Genomics">
        <title>Draft genome sequencing and assembly of Favolaschia claudopus CIRM-BRFM 2984 isolated from oak limbs.</title>
        <authorList>
            <person name="Navarro D."/>
            <person name="Drula E."/>
            <person name="Chaduli D."/>
            <person name="Cazenave R."/>
            <person name="Ahrendt S."/>
            <person name="Wang J."/>
            <person name="Lipzen A."/>
            <person name="Daum C."/>
            <person name="Barry K."/>
            <person name="Grigoriev I.V."/>
            <person name="Favel A."/>
            <person name="Rosso M.N."/>
            <person name="Martin F."/>
        </authorList>
    </citation>
    <scope>NUCLEOTIDE SEQUENCE [LARGE SCALE GENOMIC DNA]</scope>
    <source>
        <strain evidence="2 4">CIRM-BRFM 2984</strain>
    </source>
</reference>
<dbReference type="Pfam" id="PF10544">
    <property type="entry name" value="T5orf172"/>
    <property type="match status" value="1"/>
</dbReference>